<dbReference type="EMBL" id="CAJNNW010031736">
    <property type="protein sequence ID" value="CAE8708678.1"/>
    <property type="molecule type" value="Genomic_DNA"/>
</dbReference>
<evidence type="ECO:0000256" key="1">
    <source>
        <dbReference type="SAM" id="MobiDB-lite"/>
    </source>
</evidence>
<dbReference type="EMBL" id="CAJNNV010031763">
    <property type="protein sequence ID" value="CAE8637751.1"/>
    <property type="molecule type" value="Genomic_DNA"/>
</dbReference>
<keyword evidence="5" id="KW-1185">Reference proteome</keyword>
<dbReference type="AlphaFoldDB" id="A0A813HJX8"/>
<organism evidence="3 5">
    <name type="scientific">Polarella glacialis</name>
    <name type="common">Dinoflagellate</name>
    <dbReference type="NCBI Taxonomy" id="89957"/>
    <lineage>
        <taxon>Eukaryota</taxon>
        <taxon>Sar</taxon>
        <taxon>Alveolata</taxon>
        <taxon>Dinophyceae</taxon>
        <taxon>Suessiales</taxon>
        <taxon>Suessiaceae</taxon>
        <taxon>Polarella</taxon>
    </lineage>
</organism>
<keyword evidence="2" id="KW-0732">Signal</keyword>
<dbReference type="Proteomes" id="UP000626109">
    <property type="component" value="Unassembled WGS sequence"/>
</dbReference>
<dbReference type="Proteomes" id="UP000654075">
    <property type="component" value="Unassembled WGS sequence"/>
</dbReference>
<feature type="compositionally biased region" description="Polar residues" evidence="1">
    <location>
        <begin position="71"/>
        <end position="82"/>
    </location>
</feature>
<protein>
    <submittedName>
        <fullName evidence="3">Uncharacterized protein</fullName>
    </submittedName>
</protein>
<evidence type="ECO:0000256" key="2">
    <source>
        <dbReference type="SAM" id="SignalP"/>
    </source>
</evidence>
<comment type="caution">
    <text evidence="3">The sequence shown here is derived from an EMBL/GenBank/DDBJ whole genome shotgun (WGS) entry which is preliminary data.</text>
</comment>
<sequence length="199" mass="21694">MATAALWVASGWLPPAARAVAREPHGAHVSSSKWQCQPSPHAHGCCQSRPSLCQDTSGYIIEQLWPAQPSSAGRQLQASATKSAEAHHKSGQLSPRSFESRLRHSAPLLQDLQQVAAVSQNWAHRANADGWPAAHNYLYQEPGSRGDLQQRYTDSMRTLLVKDWLCRAPPAAWPPHPQGGSIAGPEGLVGRIVSYVRFQ</sequence>
<accession>A0A813HJX8</accession>
<evidence type="ECO:0000313" key="3">
    <source>
        <dbReference type="EMBL" id="CAE8637751.1"/>
    </source>
</evidence>
<reference evidence="3" key="1">
    <citation type="submission" date="2021-02" db="EMBL/GenBank/DDBJ databases">
        <authorList>
            <person name="Dougan E. K."/>
            <person name="Rhodes N."/>
            <person name="Thang M."/>
            <person name="Chan C."/>
        </authorList>
    </citation>
    <scope>NUCLEOTIDE SEQUENCE</scope>
</reference>
<evidence type="ECO:0000313" key="4">
    <source>
        <dbReference type="EMBL" id="CAE8708678.1"/>
    </source>
</evidence>
<evidence type="ECO:0000313" key="5">
    <source>
        <dbReference type="Proteomes" id="UP000654075"/>
    </source>
</evidence>
<gene>
    <name evidence="3" type="ORF">PGLA1383_LOCUS53079</name>
    <name evidence="4" type="ORF">PGLA2088_LOCUS35035</name>
</gene>
<name>A0A813HJX8_POLGL</name>
<proteinExistence type="predicted"/>
<feature type="chain" id="PRO_5036222053" evidence="2">
    <location>
        <begin position="20"/>
        <end position="199"/>
    </location>
</feature>
<feature type="signal peptide" evidence="2">
    <location>
        <begin position="1"/>
        <end position="19"/>
    </location>
</feature>
<feature type="region of interest" description="Disordered" evidence="1">
    <location>
        <begin position="71"/>
        <end position="97"/>
    </location>
</feature>